<feature type="coiled-coil region" evidence="8">
    <location>
        <begin position="841"/>
        <end position="886"/>
    </location>
</feature>
<keyword evidence="4 7" id="KW-0067">ATP-binding</keyword>
<evidence type="ECO:0000259" key="10">
    <source>
        <dbReference type="PROSITE" id="PS50067"/>
    </source>
</evidence>
<evidence type="ECO:0000256" key="9">
    <source>
        <dbReference type="SAM" id="MobiDB-lite"/>
    </source>
</evidence>
<dbReference type="InterPro" id="IPR027417">
    <property type="entry name" value="P-loop_NTPase"/>
</dbReference>
<evidence type="ECO:0000256" key="6">
    <source>
        <dbReference type="ARBA" id="ARBA00023212"/>
    </source>
</evidence>
<evidence type="ECO:0000256" key="2">
    <source>
        <dbReference type="ARBA" id="ARBA00022490"/>
    </source>
</evidence>
<name>A0A1I7U3R6_9PELO</name>
<keyword evidence="3 7" id="KW-0547">Nucleotide-binding</keyword>
<evidence type="ECO:0000256" key="1">
    <source>
        <dbReference type="ARBA" id="ARBA00004245"/>
    </source>
</evidence>
<dbReference type="PRINTS" id="PR00380">
    <property type="entry name" value="KINESINHEAVY"/>
</dbReference>
<feature type="binding site" evidence="7">
    <location>
        <begin position="85"/>
        <end position="92"/>
    </location>
    <ligand>
        <name>ATP</name>
        <dbReference type="ChEBI" id="CHEBI:30616"/>
    </ligand>
</feature>
<dbReference type="Pfam" id="PF00225">
    <property type="entry name" value="Kinesin"/>
    <property type="match status" value="1"/>
</dbReference>
<dbReference type="WBParaSite" id="Csp11.Scaffold629.g14550.t2">
    <property type="protein sequence ID" value="Csp11.Scaffold629.g14550.t2"/>
    <property type="gene ID" value="Csp11.Scaffold629.g14550"/>
</dbReference>
<feature type="region of interest" description="Disordered" evidence="9">
    <location>
        <begin position="1053"/>
        <end position="1082"/>
    </location>
</feature>
<dbReference type="PANTHER" id="PTHR47969">
    <property type="entry name" value="CHROMOSOME-ASSOCIATED KINESIN KIF4A-RELATED"/>
    <property type="match status" value="1"/>
</dbReference>
<evidence type="ECO:0000313" key="12">
    <source>
        <dbReference type="WBParaSite" id="Csp11.Scaffold629.g14550.t2"/>
    </source>
</evidence>
<evidence type="ECO:0000313" key="11">
    <source>
        <dbReference type="Proteomes" id="UP000095282"/>
    </source>
</evidence>
<sequence length="1082" mass="123118">MSGETSLRVVVRARPMNTRETKEGARRCVDFYENTGQIVINDSATFAFDTVFSDTADQESVYEKTALPLLDRIFSGFNATVLAYGQTGSGKTYTMGTEDNDGTDTIRRGIIPRLVDALFKRIMETSVPESFTVTVSMFEVYGDNVYDLLRAEKIKLNVHGDEKNCTIVNLTAVPVIDLKGALKQLAVGCHYRTKAETAMNAMSSRSHAVFTVIVEKTPTADDDAAFSAKLQLVDLAGSERLKKTEAEGNRMKEGININSGLLILSQVISALATKQKHIPYRNSVITRVLQDSLGGNSFTVFMACISPADTNSVETLNTLRYADRAKQIKNKPIVNKNPKAEEIAVLHAQIKRLQKENSDLKQGISPSDDKYSAVANTAEILSLKEEVAQKSEQLRERAIKQSECIVRINTLSQRNVRLEADYTKLSTLIQTLRSTIKNEEMMESSELVQSIHQLLGETDDSTTIHEDDADETTPITSDDTIYDADRLPELQAELDDLETQIAMKDENRQKALEEQREFIEAMKQRESEKTQLVVRVGELETEINKLRQESKKVTTATKLAEERRQKLKELERQHAEDKKTLSELKKLQETRRRMEETLKKTEEELKNLKTQRLRLIREQRAEASKFTTFKQKHEREMAQMKSKLQKREIDVARQKRVDEQKMAVLQQRLAESNRANKTLRELNQKRANRKGTPTDASALQSLIEDELELEKTAICCQLLCGELRRQRQDIMHRINDIESKKFEGGKKRRLSNVDPDVSVLLEGEEEFENQRKAELVELRANLDKINEEIKDSLRNETISGSEDRSTSRWEKVPAEARPVMEAIYTQAVAHMRREVELEFKLKHAKNDYAEKLKTKATQEEKKKRDDEEMKAKIRELTSCLEAAKAEMHGKMKFLLGLIMTGKIDEKLQQHFDSLNNQFCDVEQKIKKVARRRTAHAVSALTPKPELKRNERSRRGVEHYGKVVSSEDVSIDDSRHYRKQRTSQVVNTVDLDDLVKRKVPMSPIKSDDDTRIYGADEEIENMDETLNNATFVKEGQDSSSTSTVGPSNATFVISSHNSEDLASSDDIPPIRRKHRRTGLGPTF</sequence>
<dbReference type="GO" id="GO:0051231">
    <property type="term" value="P:spindle elongation"/>
    <property type="evidence" value="ECO:0007669"/>
    <property type="project" value="TreeGrafter"/>
</dbReference>
<dbReference type="SUPFAM" id="SSF52540">
    <property type="entry name" value="P-loop containing nucleoside triphosphate hydrolases"/>
    <property type="match status" value="1"/>
</dbReference>
<keyword evidence="11" id="KW-1185">Reference proteome</keyword>
<dbReference type="STRING" id="1561998.A0A1I7U3R6"/>
<accession>A0A1I7U3R6</accession>
<dbReference type="GO" id="GO:0007052">
    <property type="term" value="P:mitotic spindle organization"/>
    <property type="evidence" value="ECO:0007669"/>
    <property type="project" value="TreeGrafter"/>
</dbReference>
<dbReference type="Gene3D" id="3.40.850.10">
    <property type="entry name" value="Kinesin motor domain"/>
    <property type="match status" value="1"/>
</dbReference>
<keyword evidence="7" id="KW-0505">Motor protein</keyword>
<evidence type="ECO:0000256" key="7">
    <source>
        <dbReference type="PROSITE-ProRule" id="PRU00283"/>
    </source>
</evidence>
<dbReference type="GO" id="GO:0008017">
    <property type="term" value="F:microtubule binding"/>
    <property type="evidence" value="ECO:0007669"/>
    <property type="project" value="InterPro"/>
</dbReference>
<keyword evidence="2" id="KW-0963">Cytoplasm</keyword>
<dbReference type="InterPro" id="IPR019821">
    <property type="entry name" value="Kinesin_motor_CS"/>
</dbReference>
<proteinExistence type="inferred from homology"/>
<dbReference type="PROSITE" id="PS00411">
    <property type="entry name" value="KINESIN_MOTOR_1"/>
    <property type="match status" value="1"/>
</dbReference>
<feature type="coiled-coil region" evidence="8">
    <location>
        <begin position="768"/>
        <end position="795"/>
    </location>
</feature>
<comment type="subcellular location">
    <subcellularLocation>
        <location evidence="1">Cytoplasm</location>
        <location evidence="1">Cytoskeleton</location>
    </subcellularLocation>
</comment>
<dbReference type="CDD" id="cd00106">
    <property type="entry name" value="KISc"/>
    <property type="match status" value="1"/>
</dbReference>
<dbReference type="eggNOG" id="KOG0244">
    <property type="taxonomic scope" value="Eukaryota"/>
</dbReference>
<dbReference type="PROSITE" id="PS50067">
    <property type="entry name" value="KINESIN_MOTOR_2"/>
    <property type="match status" value="1"/>
</dbReference>
<dbReference type="GO" id="GO:0005524">
    <property type="term" value="F:ATP binding"/>
    <property type="evidence" value="ECO:0007669"/>
    <property type="project" value="UniProtKB-UniRule"/>
</dbReference>
<dbReference type="FunFam" id="3.40.850.10:FF:000153">
    <property type="entry name" value="Kinesin-like protein"/>
    <property type="match status" value="1"/>
</dbReference>
<feature type="domain" description="Kinesin motor" evidence="10">
    <location>
        <begin position="6"/>
        <end position="328"/>
    </location>
</feature>
<dbReference type="InterPro" id="IPR036961">
    <property type="entry name" value="Kinesin_motor_dom_sf"/>
</dbReference>
<dbReference type="GO" id="GO:0003777">
    <property type="term" value="F:microtubule motor activity"/>
    <property type="evidence" value="ECO:0007669"/>
    <property type="project" value="InterPro"/>
</dbReference>
<dbReference type="InterPro" id="IPR001752">
    <property type="entry name" value="Kinesin_motor_dom"/>
</dbReference>
<feature type="region of interest" description="Disordered" evidence="9">
    <location>
        <begin position="670"/>
        <end position="694"/>
    </location>
</feature>
<dbReference type="PANTHER" id="PTHR47969:SF15">
    <property type="entry name" value="CHROMOSOME-ASSOCIATED KINESIN KIF4A-RELATED"/>
    <property type="match status" value="1"/>
</dbReference>
<dbReference type="Proteomes" id="UP000095282">
    <property type="component" value="Unplaced"/>
</dbReference>
<dbReference type="GO" id="GO:0005875">
    <property type="term" value="C:microtubule associated complex"/>
    <property type="evidence" value="ECO:0007669"/>
    <property type="project" value="TreeGrafter"/>
</dbReference>
<dbReference type="Pfam" id="PF25764">
    <property type="entry name" value="KIF21A_4th"/>
    <property type="match status" value="1"/>
</dbReference>
<comment type="similarity">
    <text evidence="7">Belongs to the TRAFAC class myosin-kinesin ATPase superfamily. Kinesin family.</text>
</comment>
<evidence type="ECO:0000256" key="3">
    <source>
        <dbReference type="ARBA" id="ARBA00022741"/>
    </source>
</evidence>
<dbReference type="SMART" id="SM00129">
    <property type="entry name" value="KISc"/>
    <property type="match status" value="1"/>
</dbReference>
<protein>
    <submittedName>
        <fullName evidence="12">Kinesin-like protein</fullName>
    </submittedName>
</protein>
<evidence type="ECO:0000256" key="8">
    <source>
        <dbReference type="SAM" id="Coils"/>
    </source>
</evidence>
<evidence type="ECO:0000256" key="4">
    <source>
        <dbReference type="ARBA" id="ARBA00022840"/>
    </source>
</evidence>
<organism evidence="11 12">
    <name type="scientific">Caenorhabditis tropicalis</name>
    <dbReference type="NCBI Taxonomy" id="1561998"/>
    <lineage>
        <taxon>Eukaryota</taxon>
        <taxon>Metazoa</taxon>
        <taxon>Ecdysozoa</taxon>
        <taxon>Nematoda</taxon>
        <taxon>Chromadorea</taxon>
        <taxon>Rhabditida</taxon>
        <taxon>Rhabditina</taxon>
        <taxon>Rhabditomorpha</taxon>
        <taxon>Rhabditoidea</taxon>
        <taxon>Rhabditidae</taxon>
        <taxon>Peloderinae</taxon>
        <taxon>Caenorhabditis</taxon>
    </lineage>
</organism>
<dbReference type="AlphaFoldDB" id="A0A1I7U3R6"/>
<dbReference type="GO" id="GO:0007018">
    <property type="term" value="P:microtubule-based movement"/>
    <property type="evidence" value="ECO:0007669"/>
    <property type="project" value="InterPro"/>
</dbReference>
<reference evidence="12" key="1">
    <citation type="submission" date="2016-11" db="UniProtKB">
        <authorList>
            <consortium name="WormBaseParasite"/>
        </authorList>
    </citation>
    <scope>IDENTIFICATION</scope>
</reference>
<evidence type="ECO:0000256" key="5">
    <source>
        <dbReference type="ARBA" id="ARBA00023054"/>
    </source>
</evidence>
<keyword evidence="5 8" id="KW-0175">Coiled coil</keyword>
<keyword evidence="6" id="KW-0206">Cytoskeleton</keyword>
<dbReference type="InterPro" id="IPR027640">
    <property type="entry name" value="Kinesin-like_fam"/>
</dbReference>